<dbReference type="Gramene" id="OIT21944">
    <property type="protein sequence ID" value="OIT21944"/>
    <property type="gene ID" value="A4A49_38909"/>
</dbReference>
<evidence type="ECO:0000256" key="1">
    <source>
        <dbReference type="ARBA" id="ARBA00004026"/>
    </source>
</evidence>
<evidence type="ECO:0000313" key="10">
    <source>
        <dbReference type="EMBL" id="OIT21944.1"/>
    </source>
</evidence>
<evidence type="ECO:0000313" key="11">
    <source>
        <dbReference type="Proteomes" id="UP000187609"/>
    </source>
</evidence>
<evidence type="ECO:0000256" key="3">
    <source>
        <dbReference type="ARBA" id="ARBA00012418"/>
    </source>
</evidence>
<dbReference type="Proteomes" id="UP000187609">
    <property type="component" value="Unassembled WGS sequence"/>
</dbReference>
<dbReference type="InterPro" id="IPR043502">
    <property type="entry name" value="DNA/RNA_pol_sf"/>
</dbReference>
<dbReference type="PANTHER" id="PTHR10102:SF1">
    <property type="entry name" value="DNA-DIRECTED RNA POLYMERASE 3, CHLOROPLASTIC"/>
    <property type="match status" value="1"/>
</dbReference>
<keyword evidence="6" id="KW-0548">Nucleotidyltransferase</keyword>
<evidence type="ECO:0000256" key="4">
    <source>
        <dbReference type="ARBA" id="ARBA00022478"/>
    </source>
</evidence>
<organism evidence="10 11">
    <name type="scientific">Nicotiana attenuata</name>
    <name type="common">Coyote tobacco</name>
    <dbReference type="NCBI Taxonomy" id="49451"/>
    <lineage>
        <taxon>Eukaryota</taxon>
        <taxon>Viridiplantae</taxon>
        <taxon>Streptophyta</taxon>
        <taxon>Embryophyta</taxon>
        <taxon>Tracheophyta</taxon>
        <taxon>Spermatophyta</taxon>
        <taxon>Magnoliopsida</taxon>
        <taxon>eudicotyledons</taxon>
        <taxon>Gunneridae</taxon>
        <taxon>Pentapetalae</taxon>
        <taxon>asterids</taxon>
        <taxon>lamiids</taxon>
        <taxon>Solanales</taxon>
        <taxon>Solanaceae</taxon>
        <taxon>Nicotianoideae</taxon>
        <taxon>Nicotianeae</taxon>
        <taxon>Nicotiana</taxon>
    </lineage>
</organism>
<dbReference type="GO" id="GO:0003899">
    <property type="term" value="F:DNA-directed RNA polymerase activity"/>
    <property type="evidence" value="ECO:0007669"/>
    <property type="project" value="UniProtKB-EC"/>
</dbReference>
<keyword evidence="7" id="KW-0804">Transcription</keyword>
<evidence type="ECO:0000256" key="6">
    <source>
        <dbReference type="ARBA" id="ARBA00022695"/>
    </source>
</evidence>
<evidence type="ECO:0000259" key="9">
    <source>
        <dbReference type="Pfam" id="PF00940"/>
    </source>
</evidence>
<comment type="catalytic activity">
    <reaction evidence="8">
        <text>RNA(n) + a ribonucleoside 5'-triphosphate = RNA(n+1) + diphosphate</text>
        <dbReference type="Rhea" id="RHEA:21248"/>
        <dbReference type="Rhea" id="RHEA-COMP:14527"/>
        <dbReference type="Rhea" id="RHEA-COMP:17342"/>
        <dbReference type="ChEBI" id="CHEBI:33019"/>
        <dbReference type="ChEBI" id="CHEBI:61557"/>
        <dbReference type="ChEBI" id="CHEBI:140395"/>
        <dbReference type="EC" id="2.7.7.6"/>
    </reaction>
</comment>
<comment type="function">
    <text evidence="1">DNA-dependent RNA polymerase catalyzes the transcription of DNA into RNA using the four ribonucleoside triphosphates as substrates.</text>
</comment>
<evidence type="ECO:0000256" key="2">
    <source>
        <dbReference type="ARBA" id="ARBA00009493"/>
    </source>
</evidence>
<dbReference type="EMBL" id="MJEQ01003989">
    <property type="protein sequence ID" value="OIT21944.1"/>
    <property type="molecule type" value="Genomic_DNA"/>
</dbReference>
<name>A0A1J6KAD8_NICAT</name>
<evidence type="ECO:0000256" key="5">
    <source>
        <dbReference type="ARBA" id="ARBA00022679"/>
    </source>
</evidence>
<evidence type="ECO:0000256" key="7">
    <source>
        <dbReference type="ARBA" id="ARBA00023163"/>
    </source>
</evidence>
<dbReference type="PANTHER" id="PTHR10102">
    <property type="entry name" value="DNA-DIRECTED RNA POLYMERASE, MITOCHONDRIAL"/>
    <property type="match status" value="1"/>
</dbReference>
<dbReference type="InterPro" id="IPR046950">
    <property type="entry name" value="DNA-dir_Rpol_C_phage-type"/>
</dbReference>
<reference evidence="10" key="1">
    <citation type="submission" date="2016-11" db="EMBL/GenBank/DDBJ databases">
        <title>The genome of Nicotiana attenuata.</title>
        <authorList>
            <person name="Xu S."/>
            <person name="Brockmoeller T."/>
            <person name="Gaquerel E."/>
            <person name="Navarro A."/>
            <person name="Kuhl H."/>
            <person name="Gase K."/>
            <person name="Ling Z."/>
            <person name="Zhou W."/>
            <person name="Kreitzer C."/>
            <person name="Stanke M."/>
            <person name="Tang H."/>
            <person name="Lyons E."/>
            <person name="Pandey P."/>
            <person name="Pandey S.P."/>
            <person name="Timmermann B."/>
            <person name="Baldwin I.T."/>
        </authorList>
    </citation>
    <scope>NUCLEOTIDE SEQUENCE [LARGE SCALE GENOMIC DNA]</scope>
    <source>
        <strain evidence="10">UT</strain>
    </source>
</reference>
<dbReference type="GO" id="GO:0034245">
    <property type="term" value="C:mitochondrial DNA-directed RNA polymerase complex"/>
    <property type="evidence" value="ECO:0007669"/>
    <property type="project" value="TreeGrafter"/>
</dbReference>
<protein>
    <recommendedName>
        <fullName evidence="3">DNA-directed RNA polymerase</fullName>
        <ecNumber evidence="3">2.7.7.6</ecNumber>
    </recommendedName>
</protein>
<keyword evidence="4 10" id="KW-0240">DNA-directed RNA polymerase</keyword>
<gene>
    <name evidence="10" type="ORF">A4A49_38909</name>
</gene>
<keyword evidence="11" id="KW-1185">Reference proteome</keyword>
<dbReference type="Pfam" id="PF00940">
    <property type="entry name" value="RNA_pol"/>
    <property type="match status" value="1"/>
</dbReference>
<accession>A0A1J6KAD8</accession>
<comment type="similarity">
    <text evidence="2">Belongs to the phage and mitochondrial RNA polymerase family.</text>
</comment>
<sequence>MNRASKIIEIRKKQRKKWDRSGDDHGIGCVSVVNKGHGRCGVSYRDKLENDDCVVELVDSPNHPQRWRPPDSIWKLMEKVTSSFLNITLEDEGGLMGKWILDFRPIHVRDKIVYLYSLDGISKDGSANSLEYYVSLERDIMVAAAVNLVVGEQPTDVYTGTSLCVHHVIRGDSTKDHAADSNTLLVKLLTNQVEKTLVKQTVATSVYKVTSTGRCEQFKRKGEEKGLINDDMLLFSASCYAAKFSLGAFYSFIQVDSLSTMVSRSCVLNSSVQSQFLYNGEHTFMLIVIPTEGLYSSYSTQNVFGVLITRVDLWISHIVSYEVCMVILLATYHSKITVIMDYLEAMVGENLHKEYEVLYVQLSKRPFISSYLNERLMTIKEQSDDIHSVKKIKMIFPVCLLYIGMRREGSLGRHFYVAKLPLICNFLCVVWGYKHENTCLTAVKAVKNLIHEYYVGDIKWNNFNV</sequence>
<dbReference type="STRING" id="49451.A0A1J6KAD8"/>
<dbReference type="SUPFAM" id="SSF56672">
    <property type="entry name" value="DNA/RNA polymerases"/>
    <property type="match status" value="1"/>
</dbReference>
<dbReference type="GO" id="GO:0003677">
    <property type="term" value="F:DNA binding"/>
    <property type="evidence" value="ECO:0007669"/>
    <property type="project" value="InterPro"/>
</dbReference>
<dbReference type="GO" id="GO:0006390">
    <property type="term" value="P:mitochondrial transcription"/>
    <property type="evidence" value="ECO:0007669"/>
    <property type="project" value="TreeGrafter"/>
</dbReference>
<dbReference type="AlphaFoldDB" id="A0A1J6KAD8"/>
<proteinExistence type="inferred from homology"/>
<comment type="caution">
    <text evidence="10">The sequence shown here is derived from an EMBL/GenBank/DDBJ whole genome shotgun (WGS) entry which is preliminary data.</text>
</comment>
<evidence type="ECO:0000256" key="8">
    <source>
        <dbReference type="ARBA" id="ARBA00048552"/>
    </source>
</evidence>
<dbReference type="InterPro" id="IPR002092">
    <property type="entry name" value="DNA-dir_Rpol_phage-type"/>
</dbReference>
<dbReference type="EC" id="2.7.7.6" evidence="3"/>
<dbReference type="Gene3D" id="1.10.150.20">
    <property type="entry name" value="5' to 3' exonuclease, C-terminal subdomain"/>
    <property type="match status" value="1"/>
</dbReference>
<feature type="domain" description="DNA-directed RNA polymerase C-terminal" evidence="9">
    <location>
        <begin position="121"/>
        <end position="248"/>
    </location>
</feature>
<keyword evidence="5" id="KW-0808">Transferase</keyword>